<dbReference type="RefSeq" id="WP_008046886.1">
    <property type="nucleotide sequence ID" value="NZ_CH724153.1"/>
</dbReference>
<dbReference type="HOGENOM" id="CLU_2710921_0_0_6"/>
<name>A4BC52_9GAMM</name>
<feature type="domain" description="TRAM" evidence="2">
    <location>
        <begin position="1"/>
        <end position="38"/>
    </location>
</feature>
<dbReference type="AlphaFoldDB" id="A4BC52"/>
<feature type="non-terminal residue" evidence="3">
    <location>
        <position position="1"/>
    </location>
</feature>
<dbReference type="Proteomes" id="UP000005953">
    <property type="component" value="Unassembled WGS sequence"/>
</dbReference>
<evidence type="ECO:0000313" key="4">
    <source>
        <dbReference type="Proteomes" id="UP000005953"/>
    </source>
</evidence>
<keyword evidence="1" id="KW-0808">Transferase</keyword>
<dbReference type="EMBL" id="AAOE01000004">
    <property type="protein sequence ID" value="EAR10537.1"/>
    <property type="molecule type" value="Genomic_DNA"/>
</dbReference>
<evidence type="ECO:0000256" key="1">
    <source>
        <dbReference type="ARBA" id="ARBA00022679"/>
    </source>
</evidence>
<evidence type="ECO:0000259" key="2">
    <source>
        <dbReference type="Pfam" id="PF18693"/>
    </source>
</evidence>
<dbReference type="InterPro" id="IPR012340">
    <property type="entry name" value="NA-bd_OB-fold"/>
</dbReference>
<dbReference type="Gene3D" id="2.40.50.140">
    <property type="entry name" value="Nucleic acid-binding proteins"/>
    <property type="match status" value="1"/>
</dbReference>
<reference evidence="3 4" key="1">
    <citation type="submission" date="2006-02" db="EMBL/GenBank/DDBJ databases">
        <authorList>
            <person name="Pinhassi J."/>
            <person name="Pedros-Alio C."/>
            <person name="Ferriera S."/>
            <person name="Johnson J."/>
            <person name="Kravitz S."/>
            <person name="Halpern A."/>
            <person name="Remington K."/>
            <person name="Beeson K."/>
            <person name="Tran B."/>
            <person name="Rogers Y.-H."/>
            <person name="Friedman R."/>
            <person name="Venter J.C."/>
        </authorList>
    </citation>
    <scope>NUCLEOTIDE SEQUENCE [LARGE SCALE GENOMIC DNA]</scope>
    <source>
        <strain evidence="3 4">MED297</strain>
    </source>
</reference>
<evidence type="ECO:0000313" key="3">
    <source>
        <dbReference type="EMBL" id="EAR10537.1"/>
    </source>
</evidence>
<protein>
    <submittedName>
        <fullName evidence="3">2-methylthioadenine synthetase</fullName>
    </submittedName>
</protein>
<accession>A4BC52</accession>
<organism evidence="3 4">
    <name type="scientific">Reinekea blandensis MED297</name>
    <dbReference type="NCBI Taxonomy" id="314283"/>
    <lineage>
        <taxon>Bacteria</taxon>
        <taxon>Pseudomonadati</taxon>
        <taxon>Pseudomonadota</taxon>
        <taxon>Gammaproteobacteria</taxon>
        <taxon>Oceanospirillales</taxon>
        <taxon>Saccharospirillaceae</taxon>
        <taxon>Reinekea</taxon>
    </lineage>
</organism>
<dbReference type="InterPro" id="IPR002792">
    <property type="entry name" value="TRAM_dom"/>
</dbReference>
<keyword evidence="4" id="KW-1185">Reference proteome</keyword>
<dbReference type="GO" id="GO:0016740">
    <property type="term" value="F:transferase activity"/>
    <property type="evidence" value="ECO:0007669"/>
    <property type="project" value="UniProtKB-KW"/>
</dbReference>
<dbReference type="STRING" id="314283.MED297_01910"/>
<dbReference type="Pfam" id="PF18693">
    <property type="entry name" value="TRAM_2"/>
    <property type="match status" value="1"/>
</dbReference>
<comment type="caution">
    <text evidence="3">The sequence shown here is derived from an EMBL/GenBank/DDBJ whole genome shotgun (WGS) entry which is preliminary data.</text>
</comment>
<proteinExistence type="predicted"/>
<gene>
    <name evidence="3" type="ORF">MED297_01910</name>
</gene>
<sequence length="72" mass="8218">VDEVVEEGAVARSKADAPDIDGQVFLDNQTHLKPGDICALKSKKRTNTTSGRTRYKRKLLFCQFRISRLRRL</sequence>